<dbReference type="AlphaFoldDB" id="A0A6A7RRQ2"/>
<comment type="caution">
    <text evidence="1">The sequence shown here is derived from an EMBL/GenBank/DDBJ whole genome shotgun (WGS) entry which is preliminary data.</text>
</comment>
<evidence type="ECO:0000313" key="1">
    <source>
        <dbReference type="EMBL" id="MQM30243.1"/>
    </source>
</evidence>
<sequence length="1179" mass="130679">MHPIQQWQGNFVDRRGFEYPTGRPLYTYRVTDDEYRDLEAILRESLGVWLRTLTLGDVAHNMACFPPLFVLYAAEWWRRNYDGTGFTWGPIVRAIGVPTETWNQSQRSECVEKGLQGWKLRVSNSHGLRYLGSIAFQGGLPMCLLARAKGPIGWILMRALRLAAGGRTDGSEILVWIKSLAHHLPNTYRRDEVFVLLSEVVLTVLRLKQEANLTSAENVLVELDRCRAGWRNEFPLPIDDHQAIELFTLVIGVPRGEQLQRSQEIFVERWLDTSNQDSVRLRSEVVLPEFVDSAVVARVFEIESENLGRTLTLRFSRGERSADVSLRRLAGQDRYRIERRTLDRQGDVAADEHSMQLLTVSGDARNKEIARGEALDPELPWIFEQNADSTNAFRLVRQGSGGIRGHEGVLCIPADWNLRADDGASVDRVGQLSDSGRCVWTIRGVVRIEASDGSRYRVRCGQATAGEDRFELRGRRYWELFDSPAVAFCGAPNLYQASENGLDQPLQGVLAWQVPGGRTTQRPEEIVGPVSAIWQAQGETKWRARVVLLPAQASMAVEPSDDPSCGALRFRNWALLTVESDTPGVSSKTRPDGASLVLDLRFQGEEHPPEWCSLNAVWHGNPNIVRLKAPFPARGVRIIAADSAQLEDGALLAVNRVCGTRMVGFLGPDAYHATLRLGLHRGNHAHPASEVAHTIKANLGGSRVEIRLVDYLNDIQRMLAGADTLDAYVSVRLCLSGGESSTLRVARYEFQLERMPMMSRVGLPQEQFSRLSAEDLARLPVAALRLDAPGEEPIGLTPVLSEGVPTGNWIFPSADLSPGPWLIYPGSGSQFIFRPMLWPVLAPHDSGAAILPEAQDAGEAPEARLNLAAALGIPTERHRLDALDTVIAAMALDFVSDDWRLAEQLAVQLCHLALSTLDLWRRFALSPPGMAALAVRMGGLPTGFAERFPNELPTVWETIPLTAWVQAMQAVAAQGASWYGAETGGFVVSEHLDRRLQALASDCPSLGVLLEAARAIATERISADFQKCRRQPMDAFFAGQLFGGETSRVQQLLRNNAERQWPGGFATELALARQHGARPYLCPADYGFHDSVINLPILLALNASMDLSIDWSHHPNLIGAIREVQAFDPEWFAEAFDLTVARCLATGRIELPQPDVPHLPRRLDDDGRRIFRIAPPGTR</sequence>
<protein>
    <submittedName>
        <fullName evidence="1">Uncharacterized protein</fullName>
    </submittedName>
</protein>
<dbReference type="Proteomes" id="UP000342300">
    <property type="component" value="Unassembled WGS sequence"/>
</dbReference>
<dbReference type="NCBIfam" id="NF038336">
    <property type="entry name" value="YjiT_fam"/>
    <property type="match status" value="1"/>
</dbReference>
<proteinExistence type="predicted"/>
<accession>A0A6A7RRQ2</accession>
<evidence type="ECO:0000313" key="2">
    <source>
        <dbReference type="Proteomes" id="UP000342300"/>
    </source>
</evidence>
<organism evidence="1 2">
    <name type="scientific">Candidatus Accumulibacter phosphatis</name>
    <dbReference type="NCBI Taxonomy" id="327160"/>
    <lineage>
        <taxon>Bacteria</taxon>
        <taxon>Pseudomonadati</taxon>
        <taxon>Pseudomonadota</taxon>
        <taxon>Betaproteobacteria</taxon>
        <taxon>Candidatus Accumulibacter</taxon>
    </lineage>
</organism>
<dbReference type="InterPro" id="IPR047879">
    <property type="entry name" value="YjiT"/>
</dbReference>
<gene>
    <name evidence="1" type="ORF">CRU78_06755</name>
</gene>
<dbReference type="EMBL" id="PDHS01000145">
    <property type="protein sequence ID" value="MQM30243.1"/>
    <property type="molecule type" value="Genomic_DNA"/>
</dbReference>
<name>A0A6A7RRQ2_9PROT</name>
<reference evidence="1 2" key="1">
    <citation type="submission" date="2017-09" db="EMBL/GenBank/DDBJ databases">
        <title>Metagenomic Analysis Reveals Denitrifying Candidatus Accumulibacter and Flanking Population as a Source of N2O.</title>
        <authorList>
            <person name="Gao H."/>
            <person name="Mao Y."/>
            <person name="Zhao X."/>
            <person name="Liu W.-T."/>
            <person name="Zhang T."/>
            <person name="Wells G."/>
        </authorList>
    </citation>
    <scope>NUCLEOTIDE SEQUENCE [LARGE SCALE GENOMIC DNA]</scope>
    <source>
        <strain evidence="1">CANDO_2_IC</strain>
    </source>
</reference>